<dbReference type="Gene3D" id="1.20.1560.10">
    <property type="entry name" value="ABC transporter type 1, transmembrane domain"/>
    <property type="match status" value="1"/>
</dbReference>
<dbReference type="InterPro" id="IPR003593">
    <property type="entry name" value="AAA+_ATPase"/>
</dbReference>
<reference evidence="10 11" key="1">
    <citation type="submission" date="2020-09" db="EMBL/GenBank/DDBJ databases">
        <title>Marinomonas sp. nov., isolated from the cysticercosis algae of Qingdao, China.</title>
        <authorList>
            <person name="Sun X."/>
        </authorList>
    </citation>
    <scope>NUCLEOTIDE SEQUENCE [LARGE SCALE GENOMIC DNA]</scope>
    <source>
        <strain evidence="10 11">SM2066</strain>
    </source>
</reference>
<evidence type="ECO:0000259" key="9">
    <source>
        <dbReference type="PROSITE" id="PS50929"/>
    </source>
</evidence>
<gene>
    <name evidence="10" type="ORF">IF202_10280</name>
</gene>
<feature type="transmembrane region" description="Helical" evidence="7">
    <location>
        <begin position="20"/>
        <end position="42"/>
    </location>
</feature>
<dbReference type="SUPFAM" id="SSF90123">
    <property type="entry name" value="ABC transporter transmembrane region"/>
    <property type="match status" value="1"/>
</dbReference>
<feature type="transmembrane region" description="Helical" evidence="7">
    <location>
        <begin position="257"/>
        <end position="275"/>
    </location>
</feature>
<dbReference type="PANTHER" id="PTHR43394">
    <property type="entry name" value="ATP-DEPENDENT PERMEASE MDL1, MITOCHONDRIAL"/>
    <property type="match status" value="1"/>
</dbReference>
<dbReference type="InterPro" id="IPR039421">
    <property type="entry name" value="Type_1_exporter"/>
</dbReference>
<dbReference type="InterPro" id="IPR011527">
    <property type="entry name" value="ABC1_TM_dom"/>
</dbReference>
<proteinExistence type="predicted"/>
<feature type="domain" description="ABC transporter" evidence="8">
    <location>
        <begin position="357"/>
        <end position="568"/>
    </location>
</feature>
<dbReference type="InterPro" id="IPR036640">
    <property type="entry name" value="ABC1_TM_sf"/>
</dbReference>
<dbReference type="PROSITE" id="PS50893">
    <property type="entry name" value="ABC_TRANSPORTER_2"/>
    <property type="match status" value="1"/>
</dbReference>
<keyword evidence="11" id="KW-1185">Reference proteome</keyword>
<comment type="caution">
    <text evidence="10">The sequence shown here is derived from an EMBL/GenBank/DDBJ whole genome shotgun (WGS) entry which is preliminary data.</text>
</comment>
<dbReference type="PANTHER" id="PTHR43394:SF1">
    <property type="entry name" value="ATP-BINDING CASSETTE SUB-FAMILY B MEMBER 10, MITOCHONDRIAL"/>
    <property type="match status" value="1"/>
</dbReference>
<evidence type="ECO:0000256" key="4">
    <source>
        <dbReference type="ARBA" id="ARBA00022840"/>
    </source>
</evidence>
<dbReference type="Gene3D" id="3.40.50.300">
    <property type="entry name" value="P-loop containing nucleotide triphosphate hydrolases"/>
    <property type="match status" value="1"/>
</dbReference>
<evidence type="ECO:0000313" key="10">
    <source>
        <dbReference type="EMBL" id="MBD5771436.1"/>
    </source>
</evidence>
<protein>
    <submittedName>
        <fullName evidence="10">ATP-binding cassette domain-containing protein</fullName>
    </submittedName>
</protein>
<dbReference type="GO" id="GO:0005524">
    <property type="term" value="F:ATP binding"/>
    <property type="evidence" value="ECO:0007669"/>
    <property type="project" value="UniProtKB-KW"/>
</dbReference>
<dbReference type="PROSITE" id="PS00211">
    <property type="entry name" value="ABC_TRANSPORTER_1"/>
    <property type="match status" value="1"/>
</dbReference>
<name>A0ABR8NZI8_9GAMM</name>
<dbReference type="Proteomes" id="UP000604161">
    <property type="component" value="Unassembled WGS sequence"/>
</dbReference>
<evidence type="ECO:0000313" key="11">
    <source>
        <dbReference type="Proteomes" id="UP000604161"/>
    </source>
</evidence>
<evidence type="ECO:0000256" key="7">
    <source>
        <dbReference type="SAM" id="Phobius"/>
    </source>
</evidence>
<keyword evidence="4 10" id="KW-0067">ATP-binding</keyword>
<feature type="transmembrane region" description="Helical" evidence="7">
    <location>
        <begin position="171"/>
        <end position="189"/>
    </location>
</feature>
<dbReference type="InterPro" id="IPR027417">
    <property type="entry name" value="P-loop_NTPase"/>
</dbReference>
<evidence type="ECO:0000256" key="3">
    <source>
        <dbReference type="ARBA" id="ARBA00022741"/>
    </source>
</evidence>
<dbReference type="EMBL" id="JACYFC010000003">
    <property type="protein sequence ID" value="MBD5771436.1"/>
    <property type="molecule type" value="Genomic_DNA"/>
</dbReference>
<evidence type="ECO:0000256" key="1">
    <source>
        <dbReference type="ARBA" id="ARBA00004651"/>
    </source>
</evidence>
<evidence type="ECO:0000256" key="5">
    <source>
        <dbReference type="ARBA" id="ARBA00022989"/>
    </source>
</evidence>
<dbReference type="InterPro" id="IPR017871">
    <property type="entry name" value="ABC_transporter-like_CS"/>
</dbReference>
<dbReference type="PROSITE" id="PS50929">
    <property type="entry name" value="ABC_TM1F"/>
    <property type="match status" value="1"/>
</dbReference>
<organism evidence="10 11">
    <name type="scientific">Marinomonas colpomeniae</name>
    <dbReference type="NCBI Taxonomy" id="2774408"/>
    <lineage>
        <taxon>Bacteria</taxon>
        <taxon>Pseudomonadati</taxon>
        <taxon>Pseudomonadota</taxon>
        <taxon>Gammaproteobacteria</taxon>
        <taxon>Oceanospirillales</taxon>
        <taxon>Oceanospirillaceae</taxon>
        <taxon>Marinomonas</taxon>
    </lineage>
</organism>
<feature type="domain" description="ABC transmembrane type-1" evidence="9">
    <location>
        <begin position="29"/>
        <end position="277"/>
    </location>
</feature>
<keyword evidence="6 7" id="KW-0472">Membrane</keyword>
<evidence type="ECO:0000259" key="8">
    <source>
        <dbReference type="PROSITE" id="PS50893"/>
    </source>
</evidence>
<comment type="subcellular location">
    <subcellularLocation>
        <location evidence="1">Cell membrane</location>
        <topology evidence="1">Multi-pass membrane protein</topology>
    </subcellularLocation>
</comment>
<sequence>MNKSPFNKSAKLTLKGLLLANPWGFVIPVLIGVLASLAGVALLGLSGWFISAAGLATAMGVGLVFNYLTPGAIVRGLAILRTSGRYGEQVTAHNHLLGLLRILRLWVWDQRVAKDSANLHEQSRGDLLQRLVSDLDQIIRWPLVVFLPWIYALLSYVAVAIFAYFILPALLWPLAIAGVFHVFIVPYICGRFASHAVHVGQILGVHRRSRFVSLFSALITLTIRGHWKDYAERLEQLDERQRKSEILIQQAVSLGRLLAYGVTIALLACSFYLIGSFSGEAGQWLLIDGVKGTWMIGYVLSLLAINELVLPLVQSFVAQGQSQVGLRRLNQLHQEPLIQEPPIREQQAEIHAKNDSEQVIKMAFTHWRGFHASSEMGNTALDLLIESGDRVWIRGESGSGKSTLLAAIAGDCLSSGDAFINDEKQDLYGNQAYQNKISYLPQSPYIFQQSIGANLRLGNSNATDSELWSALDAVVLADWVQNLPNGLDTLLSSQGRNLSGGQRKRLALARLLLRSSGILLLDEPFDGLDKATIEHICSSLQNEYKPDILVLVSHVESQLGIGARIIEL</sequence>
<feature type="transmembrane region" description="Helical" evidence="7">
    <location>
        <begin position="143"/>
        <end position="165"/>
    </location>
</feature>
<dbReference type="InterPro" id="IPR003439">
    <property type="entry name" value="ABC_transporter-like_ATP-bd"/>
</dbReference>
<evidence type="ECO:0000256" key="2">
    <source>
        <dbReference type="ARBA" id="ARBA00022692"/>
    </source>
</evidence>
<accession>A0ABR8NZI8</accession>
<keyword evidence="3" id="KW-0547">Nucleotide-binding</keyword>
<keyword evidence="2 7" id="KW-0812">Transmembrane</keyword>
<dbReference type="SMART" id="SM00382">
    <property type="entry name" value="AAA"/>
    <property type="match status" value="1"/>
</dbReference>
<evidence type="ECO:0000256" key="6">
    <source>
        <dbReference type="ARBA" id="ARBA00023136"/>
    </source>
</evidence>
<feature type="transmembrane region" description="Helical" evidence="7">
    <location>
        <begin position="48"/>
        <end position="68"/>
    </location>
</feature>
<dbReference type="Pfam" id="PF00005">
    <property type="entry name" value="ABC_tran"/>
    <property type="match status" value="1"/>
</dbReference>
<keyword evidence="5 7" id="KW-1133">Transmembrane helix</keyword>
<dbReference type="SUPFAM" id="SSF52540">
    <property type="entry name" value="P-loop containing nucleoside triphosphate hydrolases"/>
    <property type="match status" value="1"/>
</dbReference>
<feature type="transmembrane region" description="Helical" evidence="7">
    <location>
        <begin position="295"/>
        <end position="318"/>
    </location>
</feature>